<organism evidence="2 3">
    <name type="scientific">Streptomyces smaragdinus</name>
    <dbReference type="NCBI Taxonomy" id="2585196"/>
    <lineage>
        <taxon>Bacteria</taxon>
        <taxon>Bacillati</taxon>
        <taxon>Actinomycetota</taxon>
        <taxon>Actinomycetes</taxon>
        <taxon>Kitasatosporales</taxon>
        <taxon>Streptomycetaceae</taxon>
        <taxon>Streptomyces</taxon>
    </lineage>
</organism>
<dbReference type="InterPro" id="IPR018060">
    <property type="entry name" value="HTH_AraC"/>
</dbReference>
<dbReference type="EMBL" id="WEGJ01000037">
    <property type="protein sequence ID" value="MQY15658.1"/>
    <property type="molecule type" value="Genomic_DNA"/>
</dbReference>
<protein>
    <recommendedName>
        <fullName evidence="1">HTH araC/xylS-type domain-containing protein</fullName>
    </recommendedName>
</protein>
<feature type="domain" description="HTH araC/xylS-type" evidence="1">
    <location>
        <begin position="91"/>
        <end position="184"/>
    </location>
</feature>
<dbReference type="GO" id="GO:0043565">
    <property type="term" value="F:sequence-specific DNA binding"/>
    <property type="evidence" value="ECO:0007669"/>
    <property type="project" value="InterPro"/>
</dbReference>
<dbReference type="SMART" id="SM00342">
    <property type="entry name" value="HTH_ARAC"/>
    <property type="match status" value="1"/>
</dbReference>
<dbReference type="PROSITE" id="PS01124">
    <property type="entry name" value="HTH_ARAC_FAMILY_2"/>
    <property type="match status" value="1"/>
</dbReference>
<evidence type="ECO:0000259" key="1">
    <source>
        <dbReference type="PROSITE" id="PS01124"/>
    </source>
</evidence>
<dbReference type="Gene3D" id="1.10.10.60">
    <property type="entry name" value="Homeodomain-like"/>
    <property type="match status" value="1"/>
</dbReference>
<accession>A0A7K0CQ92</accession>
<dbReference type="PANTHER" id="PTHR11019:SF159">
    <property type="entry name" value="TRANSCRIPTIONAL REGULATOR-RELATED"/>
    <property type="match status" value="1"/>
</dbReference>
<comment type="caution">
    <text evidence="2">The sequence shown here is derived from an EMBL/GenBank/DDBJ whole genome shotgun (WGS) entry which is preliminary data.</text>
</comment>
<dbReference type="Pfam" id="PF12833">
    <property type="entry name" value="HTH_18"/>
    <property type="match status" value="1"/>
</dbReference>
<keyword evidence="3" id="KW-1185">Reference proteome</keyword>
<proteinExistence type="predicted"/>
<dbReference type="GO" id="GO:0003700">
    <property type="term" value="F:DNA-binding transcription factor activity"/>
    <property type="evidence" value="ECO:0007669"/>
    <property type="project" value="InterPro"/>
</dbReference>
<reference evidence="2 3" key="1">
    <citation type="submission" date="2019-10" db="EMBL/GenBank/DDBJ databases">
        <title>Streptomyces smaragdinus sp. nov. and Streptomyces fabii sp. nov., isolated from the gut of fungus growing-termite Macrotermes natalensis.</title>
        <authorList>
            <person name="Schwitalla J."/>
            <person name="Benndorf R."/>
            <person name="Martin K."/>
            <person name="De Beer W."/>
            <person name="Kaster A.-K."/>
            <person name="Vollmers J."/>
            <person name="Poulsen M."/>
            <person name="Beemelmanns C."/>
        </authorList>
    </citation>
    <scope>NUCLEOTIDE SEQUENCE [LARGE SCALE GENOMIC DNA]</scope>
    <source>
        <strain evidence="2 3">RB5</strain>
    </source>
</reference>
<sequence>MTEARNVTVRAAGFLVPPEFPGLSSMTGGYLCAYLDAWKVSLRMERRIRPLDRSTCDSLVTKLGIARGKLDLKSGRKALNSLVGPEDPAMDPRLRHVLDNILSTGRLQDLATEAGLSPQRIRALISTTLGVPPVRLRHWARLTRAIEVLDQGLTAAALHGGFADQPHFTRIARRLLGSPPGAVF</sequence>
<dbReference type="Proteomes" id="UP000466345">
    <property type="component" value="Unassembled WGS sequence"/>
</dbReference>
<dbReference type="AlphaFoldDB" id="A0A7K0CQ92"/>
<name>A0A7K0CQ92_9ACTN</name>
<evidence type="ECO:0000313" key="3">
    <source>
        <dbReference type="Proteomes" id="UP000466345"/>
    </source>
</evidence>
<gene>
    <name evidence="2" type="ORF">SRB5_58460</name>
</gene>
<dbReference type="PANTHER" id="PTHR11019">
    <property type="entry name" value="HTH-TYPE TRANSCRIPTIONAL REGULATOR NIMR"/>
    <property type="match status" value="1"/>
</dbReference>
<evidence type="ECO:0000313" key="2">
    <source>
        <dbReference type="EMBL" id="MQY15658.1"/>
    </source>
</evidence>